<sequence>MRVPFYIATYSFVASQLSAIAAQDVSAQGAPSNNDPPSSIASCLTQGQVALTYSEGPSDVTSQILNTLKAANARASFFVNATWLYTQQYAQMLQRTYNEGHYIGMSYRVPNDDSSLYTNDQLAADLNANTDAIQGLIGVAPKYIRLHANGAPDAKMQGIVASQGYQLVTYNLDSQDYSFDASSASGIVNVYKTTFQNQSDIFNVKGAYISIQYDIPSTGSAAALGSIINTINQYGYTMVRMDGCVNDKSPYRQNATANSPSVSDKFSFGTSGYVQGQSSVSSSGSNSGSGGSSSSSSKSGATTVQISLATLGMGAIAALAFSLFQG</sequence>
<name>A0A261Y708_9FUNG</name>
<evidence type="ECO:0000313" key="9">
    <source>
        <dbReference type="EMBL" id="OZJ06406.1"/>
    </source>
</evidence>
<evidence type="ECO:0000256" key="3">
    <source>
        <dbReference type="ARBA" id="ARBA00022729"/>
    </source>
</evidence>
<keyword evidence="3" id="KW-0732">Signal</keyword>
<comment type="cofactor">
    <cofactor evidence="1">
        <name>Co(2+)</name>
        <dbReference type="ChEBI" id="CHEBI:48828"/>
    </cofactor>
</comment>
<evidence type="ECO:0000256" key="6">
    <source>
        <dbReference type="SAM" id="MobiDB-lite"/>
    </source>
</evidence>
<feature type="transmembrane region" description="Helical" evidence="7">
    <location>
        <begin position="304"/>
        <end position="324"/>
    </location>
</feature>
<keyword evidence="7" id="KW-0472">Membrane</keyword>
<evidence type="ECO:0000256" key="5">
    <source>
        <dbReference type="ARBA" id="ARBA00023277"/>
    </source>
</evidence>
<dbReference type="GO" id="GO:0016810">
    <property type="term" value="F:hydrolase activity, acting on carbon-nitrogen (but not peptide) bonds"/>
    <property type="evidence" value="ECO:0007669"/>
    <property type="project" value="InterPro"/>
</dbReference>
<comment type="caution">
    <text evidence="9">The sequence shown here is derived from an EMBL/GenBank/DDBJ whole genome shotgun (WGS) entry which is preliminary data.</text>
</comment>
<dbReference type="PROSITE" id="PS51677">
    <property type="entry name" value="NODB"/>
    <property type="match status" value="1"/>
</dbReference>
<dbReference type="InterPro" id="IPR002509">
    <property type="entry name" value="NODB_dom"/>
</dbReference>
<evidence type="ECO:0000256" key="7">
    <source>
        <dbReference type="SAM" id="Phobius"/>
    </source>
</evidence>
<evidence type="ECO:0000256" key="4">
    <source>
        <dbReference type="ARBA" id="ARBA00022801"/>
    </source>
</evidence>
<evidence type="ECO:0000313" key="10">
    <source>
        <dbReference type="Proteomes" id="UP000242875"/>
    </source>
</evidence>
<dbReference type="EMBL" id="MVBO01000004">
    <property type="protein sequence ID" value="OZJ06406.1"/>
    <property type="molecule type" value="Genomic_DNA"/>
</dbReference>
<keyword evidence="5" id="KW-0119">Carbohydrate metabolism</keyword>
<proteinExistence type="predicted"/>
<keyword evidence="4" id="KW-0378">Hydrolase</keyword>
<dbReference type="GO" id="GO:0046872">
    <property type="term" value="F:metal ion binding"/>
    <property type="evidence" value="ECO:0007669"/>
    <property type="project" value="UniProtKB-KW"/>
</dbReference>
<dbReference type="SUPFAM" id="SSF88713">
    <property type="entry name" value="Glycoside hydrolase/deacetylase"/>
    <property type="match status" value="1"/>
</dbReference>
<evidence type="ECO:0000256" key="1">
    <source>
        <dbReference type="ARBA" id="ARBA00001941"/>
    </source>
</evidence>
<keyword evidence="7" id="KW-1133">Transmembrane helix</keyword>
<dbReference type="Proteomes" id="UP000242875">
    <property type="component" value="Unassembled WGS sequence"/>
</dbReference>
<reference evidence="9 10" key="1">
    <citation type="journal article" date="2017" name="Mycologia">
        <title>Bifiguratus adelaidae, gen. et sp. nov., a new member of Mucoromycotina in endophytic and soil-dwelling habitats.</title>
        <authorList>
            <person name="Torres-Cruz T.J."/>
            <person name="Billingsley Tobias T.L."/>
            <person name="Almatruk M."/>
            <person name="Hesse C."/>
            <person name="Kuske C.R."/>
            <person name="Desiro A."/>
            <person name="Benucci G.M."/>
            <person name="Bonito G."/>
            <person name="Stajich J.E."/>
            <person name="Dunlap C."/>
            <person name="Arnold A.E."/>
            <person name="Porras-Alfaro A."/>
        </authorList>
    </citation>
    <scope>NUCLEOTIDE SEQUENCE [LARGE SCALE GENOMIC DNA]</scope>
    <source>
        <strain evidence="9 10">AZ0501</strain>
    </source>
</reference>
<protein>
    <recommendedName>
        <fullName evidence="8">NodB homology domain-containing protein</fullName>
    </recommendedName>
</protein>
<gene>
    <name evidence="9" type="ORF">BZG36_00660</name>
</gene>
<keyword evidence="2" id="KW-0479">Metal-binding</keyword>
<dbReference type="Gene3D" id="3.20.20.370">
    <property type="entry name" value="Glycoside hydrolase/deacetylase"/>
    <property type="match status" value="1"/>
</dbReference>
<organism evidence="9 10">
    <name type="scientific">Bifiguratus adelaidae</name>
    <dbReference type="NCBI Taxonomy" id="1938954"/>
    <lineage>
        <taxon>Eukaryota</taxon>
        <taxon>Fungi</taxon>
        <taxon>Fungi incertae sedis</taxon>
        <taxon>Mucoromycota</taxon>
        <taxon>Mucoromycotina</taxon>
        <taxon>Endogonomycetes</taxon>
        <taxon>Endogonales</taxon>
        <taxon>Endogonales incertae sedis</taxon>
        <taxon>Bifiguratus</taxon>
    </lineage>
</organism>
<evidence type="ECO:0000259" key="8">
    <source>
        <dbReference type="PROSITE" id="PS51677"/>
    </source>
</evidence>
<feature type="region of interest" description="Disordered" evidence="6">
    <location>
        <begin position="279"/>
        <end position="299"/>
    </location>
</feature>
<dbReference type="GO" id="GO:0005975">
    <property type="term" value="P:carbohydrate metabolic process"/>
    <property type="evidence" value="ECO:0007669"/>
    <property type="project" value="InterPro"/>
</dbReference>
<dbReference type="PANTHER" id="PTHR46471:SF2">
    <property type="entry name" value="CHITIN DEACETYLASE-RELATED"/>
    <property type="match status" value="1"/>
</dbReference>
<dbReference type="Pfam" id="PF01522">
    <property type="entry name" value="Polysacc_deac_1"/>
    <property type="match status" value="1"/>
</dbReference>
<dbReference type="OrthoDB" id="407355at2759"/>
<dbReference type="AlphaFoldDB" id="A0A261Y708"/>
<dbReference type="InterPro" id="IPR011330">
    <property type="entry name" value="Glyco_hydro/deAcase_b/a-brl"/>
</dbReference>
<feature type="domain" description="NodB homology" evidence="8">
    <location>
        <begin position="47"/>
        <end position="239"/>
    </location>
</feature>
<accession>A0A261Y708</accession>
<dbReference type="PANTHER" id="PTHR46471">
    <property type="entry name" value="CHITIN DEACETYLASE"/>
    <property type="match status" value="1"/>
</dbReference>
<keyword evidence="10" id="KW-1185">Reference proteome</keyword>
<keyword evidence="7" id="KW-0812">Transmembrane</keyword>
<evidence type="ECO:0000256" key="2">
    <source>
        <dbReference type="ARBA" id="ARBA00022723"/>
    </source>
</evidence>